<evidence type="ECO:0000256" key="1">
    <source>
        <dbReference type="SAM" id="Phobius"/>
    </source>
</evidence>
<feature type="transmembrane region" description="Helical" evidence="1">
    <location>
        <begin position="176"/>
        <end position="195"/>
    </location>
</feature>
<dbReference type="InterPro" id="IPR029787">
    <property type="entry name" value="Nucleotide_cyclase"/>
</dbReference>
<dbReference type="Proteomes" id="UP001163550">
    <property type="component" value="Chromosome"/>
</dbReference>
<dbReference type="EMBL" id="CP087994">
    <property type="protein sequence ID" value="UYO63915.1"/>
    <property type="molecule type" value="Genomic_DNA"/>
</dbReference>
<keyword evidence="4" id="KW-1185">Reference proteome</keyword>
<dbReference type="NCBIfam" id="TIGR00254">
    <property type="entry name" value="GGDEF"/>
    <property type="match status" value="1"/>
</dbReference>
<keyword evidence="1" id="KW-1133">Transmembrane helix</keyword>
<dbReference type="SUPFAM" id="SSF55073">
    <property type="entry name" value="Nucleotide cyclase"/>
    <property type="match status" value="1"/>
</dbReference>
<dbReference type="InterPro" id="IPR050469">
    <property type="entry name" value="Diguanylate_Cyclase"/>
</dbReference>
<dbReference type="InterPro" id="IPR000160">
    <property type="entry name" value="GGDEF_dom"/>
</dbReference>
<name>A0ABY6HHZ7_9FIRM</name>
<feature type="transmembrane region" description="Helical" evidence="1">
    <location>
        <begin position="107"/>
        <end position="133"/>
    </location>
</feature>
<sequence>MNLLVYTLQANIYALIILSIIFVNFRKRADLTNASNRFFLIMLKVVMAILILDSIGISLYGLAGQPIHFLLILLTLIYYLLNPLPSLFWMAYVHYTIHRSEKRLKKLVAVALLPVYLNSILSIASIFTGWLFYFGADNVYQRGPLFVMVPICCYFYIFLSFVMILWNRNRIRQRDLLPLLFFALPPFLAGIIQALIYGLAITWPALTISLLTIYIFIQSRTMNTDHLTGLYNRREFDYYLEDWMNWHSKKKQLAGFMLDLDRFKEINDNFGHNAGDRALINMSEILRKSFRNTDFIARIGGDEFVVVLEVDDQKEIDGLLERLKENMDNFNKQTQERYKLSVSSGSGMFFPEREQNLSEFFGELDRLMYVEKAMKKNISV</sequence>
<gene>
    <name evidence="3" type="ORF">LNN31_05730</name>
</gene>
<accession>A0ABY6HHZ7</accession>
<evidence type="ECO:0000259" key="2">
    <source>
        <dbReference type="PROSITE" id="PS50887"/>
    </source>
</evidence>
<feature type="domain" description="GGDEF" evidence="2">
    <location>
        <begin position="251"/>
        <end position="380"/>
    </location>
</feature>
<feature type="transmembrane region" description="Helical" evidence="1">
    <location>
        <begin position="69"/>
        <end position="95"/>
    </location>
</feature>
<feature type="transmembrane region" description="Helical" evidence="1">
    <location>
        <begin position="38"/>
        <end position="63"/>
    </location>
</feature>
<dbReference type="InterPro" id="IPR043128">
    <property type="entry name" value="Rev_trsase/Diguanyl_cyclase"/>
</dbReference>
<evidence type="ECO:0000313" key="3">
    <source>
        <dbReference type="EMBL" id="UYO63915.1"/>
    </source>
</evidence>
<dbReference type="Pfam" id="PF00990">
    <property type="entry name" value="GGDEF"/>
    <property type="match status" value="1"/>
</dbReference>
<dbReference type="PANTHER" id="PTHR45138">
    <property type="entry name" value="REGULATORY COMPONENTS OF SENSORY TRANSDUCTION SYSTEM"/>
    <property type="match status" value="1"/>
</dbReference>
<dbReference type="SMART" id="SM00267">
    <property type="entry name" value="GGDEF"/>
    <property type="match status" value="1"/>
</dbReference>
<feature type="transmembrane region" description="Helical" evidence="1">
    <location>
        <begin position="145"/>
        <end position="164"/>
    </location>
</feature>
<dbReference type="PANTHER" id="PTHR45138:SF9">
    <property type="entry name" value="DIGUANYLATE CYCLASE DGCM-RELATED"/>
    <property type="match status" value="1"/>
</dbReference>
<dbReference type="CDD" id="cd01949">
    <property type="entry name" value="GGDEF"/>
    <property type="match status" value="1"/>
</dbReference>
<keyword evidence="1" id="KW-0472">Membrane</keyword>
<dbReference type="PROSITE" id="PS50887">
    <property type="entry name" value="GGDEF"/>
    <property type="match status" value="1"/>
</dbReference>
<dbReference type="Gene3D" id="3.30.70.270">
    <property type="match status" value="1"/>
</dbReference>
<proteinExistence type="predicted"/>
<dbReference type="RefSeq" id="WP_228882711.1">
    <property type="nucleotide sequence ID" value="NZ_CABIIK010000054.1"/>
</dbReference>
<keyword evidence="1" id="KW-0812">Transmembrane</keyword>
<reference evidence="3" key="1">
    <citation type="submission" date="2021-11" db="EMBL/GenBank/DDBJ databases">
        <title>Isoprene-degrading acetogen.</title>
        <authorList>
            <person name="Yang Y."/>
            <person name="Jin H."/>
            <person name="Yan J."/>
        </authorList>
    </citation>
    <scope>NUCLEOTIDE SEQUENCE</scope>
    <source>
        <strain evidence="3">Berkeley</strain>
    </source>
</reference>
<feature type="transmembrane region" description="Helical" evidence="1">
    <location>
        <begin position="6"/>
        <end position="26"/>
    </location>
</feature>
<feature type="transmembrane region" description="Helical" evidence="1">
    <location>
        <begin position="201"/>
        <end position="217"/>
    </location>
</feature>
<organism evidence="3 4">
    <name type="scientific">Acetobacterium wieringae</name>
    <dbReference type="NCBI Taxonomy" id="52694"/>
    <lineage>
        <taxon>Bacteria</taxon>
        <taxon>Bacillati</taxon>
        <taxon>Bacillota</taxon>
        <taxon>Clostridia</taxon>
        <taxon>Eubacteriales</taxon>
        <taxon>Eubacteriaceae</taxon>
        <taxon>Acetobacterium</taxon>
    </lineage>
</organism>
<protein>
    <submittedName>
        <fullName evidence="3">GGDEF domain-containing protein</fullName>
    </submittedName>
</protein>
<evidence type="ECO:0000313" key="4">
    <source>
        <dbReference type="Proteomes" id="UP001163550"/>
    </source>
</evidence>